<dbReference type="InterPro" id="IPR029319">
    <property type="entry name" value="DNA_ligase_OB"/>
</dbReference>
<dbReference type="PROSITE" id="PS50160">
    <property type="entry name" value="DNA_LIGASE_A3"/>
    <property type="match status" value="1"/>
</dbReference>
<dbReference type="SUPFAM" id="SSF50249">
    <property type="entry name" value="Nucleic acid-binding proteins"/>
    <property type="match status" value="1"/>
</dbReference>
<evidence type="ECO:0000256" key="5">
    <source>
        <dbReference type="ARBA" id="ARBA00023204"/>
    </source>
</evidence>
<dbReference type="GO" id="GO:0006310">
    <property type="term" value="P:DNA recombination"/>
    <property type="evidence" value="ECO:0007669"/>
    <property type="project" value="InterPro"/>
</dbReference>
<dbReference type="Pfam" id="PF14743">
    <property type="entry name" value="DNA_ligase_OB_2"/>
    <property type="match status" value="1"/>
</dbReference>
<keyword evidence="2 8" id="KW-0436">Ligase</keyword>
<dbReference type="NCBIfam" id="NF006592">
    <property type="entry name" value="PRK09125.1"/>
    <property type="match status" value="1"/>
</dbReference>
<dbReference type="PANTHER" id="PTHR47810">
    <property type="entry name" value="DNA LIGASE"/>
    <property type="match status" value="1"/>
</dbReference>
<dbReference type="InterPro" id="IPR012310">
    <property type="entry name" value="DNA_ligase_ATP-dep_cent"/>
</dbReference>
<evidence type="ECO:0000256" key="1">
    <source>
        <dbReference type="ARBA" id="ARBA00001968"/>
    </source>
</evidence>
<evidence type="ECO:0000259" key="7">
    <source>
        <dbReference type="PROSITE" id="PS50160"/>
    </source>
</evidence>
<keyword evidence="3" id="KW-0235">DNA replication</keyword>
<dbReference type="CDD" id="cd07896">
    <property type="entry name" value="Adenylation_kDNA_ligase_like"/>
    <property type="match status" value="1"/>
</dbReference>
<dbReference type="Gene3D" id="3.30.470.30">
    <property type="entry name" value="DNA ligase/mRNA capping enzyme"/>
    <property type="match status" value="1"/>
</dbReference>
<dbReference type="PANTHER" id="PTHR47810:SF1">
    <property type="entry name" value="DNA LIGASE B"/>
    <property type="match status" value="1"/>
</dbReference>
<dbReference type="SUPFAM" id="SSF56091">
    <property type="entry name" value="DNA ligase/mRNA capping enzyme, catalytic domain"/>
    <property type="match status" value="1"/>
</dbReference>
<evidence type="ECO:0000256" key="2">
    <source>
        <dbReference type="ARBA" id="ARBA00022598"/>
    </source>
</evidence>
<dbReference type="GO" id="GO:0006260">
    <property type="term" value="P:DNA replication"/>
    <property type="evidence" value="ECO:0007669"/>
    <property type="project" value="UniProtKB-KW"/>
</dbReference>
<dbReference type="InterPro" id="IPR016059">
    <property type="entry name" value="DNA_ligase_ATP-dep_CS"/>
</dbReference>
<dbReference type="AlphaFoldDB" id="A0AA96CV67"/>
<name>A0AA96CV67_9BACT</name>
<keyword evidence="4" id="KW-0227">DNA damage</keyword>
<evidence type="ECO:0000313" key="8">
    <source>
        <dbReference type="EMBL" id="WNL16302.1"/>
    </source>
</evidence>
<evidence type="ECO:0000256" key="6">
    <source>
        <dbReference type="ARBA" id="ARBA00034003"/>
    </source>
</evidence>
<feature type="domain" description="ATP-dependent DNA ligase family profile" evidence="7">
    <location>
        <begin position="131"/>
        <end position="201"/>
    </location>
</feature>
<dbReference type="GO" id="GO:0006281">
    <property type="term" value="P:DNA repair"/>
    <property type="evidence" value="ECO:0007669"/>
    <property type="project" value="UniProtKB-KW"/>
</dbReference>
<dbReference type="EMBL" id="CP134846">
    <property type="protein sequence ID" value="WNL16302.1"/>
    <property type="molecule type" value="Genomic_DNA"/>
</dbReference>
<dbReference type="CDD" id="cd08041">
    <property type="entry name" value="OBF_kDNA_ligase_like"/>
    <property type="match status" value="1"/>
</dbReference>
<dbReference type="PROSITE" id="PS00333">
    <property type="entry name" value="DNA_LIGASE_A2"/>
    <property type="match status" value="1"/>
</dbReference>
<dbReference type="InterPro" id="IPR050326">
    <property type="entry name" value="NAD_dep_DNA_ligaseB"/>
</dbReference>
<accession>A0AA96CV67</accession>
<comment type="cofactor">
    <cofactor evidence="1">
        <name>a divalent metal cation</name>
        <dbReference type="ChEBI" id="CHEBI:60240"/>
    </cofactor>
</comment>
<keyword evidence="5" id="KW-0234">DNA repair</keyword>
<gene>
    <name evidence="8" type="ORF">RJG54_08780</name>
</gene>
<dbReference type="Pfam" id="PF01068">
    <property type="entry name" value="DNA_ligase_A_M"/>
    <property type="match status" value="1"/>
</dbReference>
<dbReference type="GO" id="GO:0005524">
    <property type="term" value="F:ATP binding"/>
    <property type="evidence" value="ECO:0007669"/>
    <property type="project" value="InterPro"/>
</dbReference>
<protein>
    <submittedName>
        <fullName evidence="8">DNA ligase</fullName>
        <ecNumber evidence="8">6.5.1.1</ecNumber>
    </submittedName>
</protein>
<comment type="catalytic activity">
    <reaction evidence="6">
        <text>ATP + (deoxyribonucleotide)n-3'-hydroxyl + 5'-phospho-(deoxyribonucleotide)m = (deoxyribonucleotide)n+m + AMP + diphosphate.</text>
        <dbReference type="EC" id="6.5.1.1"/>
    </reaction>
</comment>
<evidence type="ECO:0000256" key="3">
    <source>
        <dbReference type="ARBA" id="ARBA00022705"/>
    </source>
</evidence>
<dbReference type="InterPro" id="IPR012340">
    <property type="entry name" value="NA-bd_OB-fold"/>
</dbReference>
<dbReference type="Gene3D" id="3.30.1490.70">
    <property type="match status" value="1"/>
</dbReference>
<dbReference type="EC" id="6.5.1.1" evidence="8"/>
<dbReference type="GO" id="GO:0003910">
    <property type="term" value="F:DNA ligase (ATP) activity"/>
    <property type="evidence" value="ECO:0007669"/>
    <property type="project" value="UniProtKB-EC"/>
</dbReference>
<sequence>MIQFKIKLFNNFIKVLLTLFLFINFAFALNLQKPSTYEDYIDISNWYMSEKLDGIRAYWDGKELFSKNKNKIFAPSWFTKDFPPFPLDGELWTKRGDFENIQSIVLSQQESQNWESVTYNIFEVPNANGDFQNRLNFLENYLKKNPNRYIKIIPQIVCKDKNHLNKFLKELLENGAEGVIIKNPNLSYETGRTNNSLKVKEFLDDEGKVIAHNFNKDGSFKSLKIELKNKTVFNLGGGFKKEDRLNPPKIGQFVTFKYYGLTKNGKPKFASFLRVREVE</sequence>
<reference evidence="8" key="1">
    <citation type="submission" date="2023-09" db="EMBL/GenBank/DDBJ databases">
        <title>Arcobacter tbilisiensis sp. nov. isolated from chicken meat in Tbilisi, Georgia.</title>
        <authorList>
            <person name="Matthias R."/>
            <person name="Zautner A.E."/>
        </authorList>
    </citation>
    <scope>NUCLEOTIDE SEQUENCE</scope>
    <source>
        <strain evidence="8">LEO 107</strain>
    </source>
</reference>
<proteinExistence type="predicted"/>
<organism evidence="8">
    <name type="scientific">Arcobacter sp. AZ-2023</name>
    <dbReference type="NCBI Taxonomy" id="3074453"/>
    <lineage>
        <taxon>Bacteria</taxon>
        <taxon>Pseudomonadati</taxon>
        <taxon>Campylobacterota</taxon>
        <taxon>Epsilonproteobacteria</taxon>
        <taxon>Campylobacterales</taxon>
        <taxon>Arcobacteraceae</taxon>
        <taxon>Arcobacter</taxon>
    </lineage>
</organism>
<evidence type="ECO:0000256" key="4">
    <source>
        <dbReference type="ARBA" id="ARBA00022763"/>
    </source>
</evidence>